<evidence type="ECO:0000256" key="8">
    <source>
        <dbReference type="HAMAP-Rule" id="MF_00134"/>
    </source>
</evidence>
<dbReference type="InterPro" id="IPR011060">
    <property type="entry name" value="RibuloseP-bd_barrel"/>
</dbReference>
<dbReference type="GO" id="GO:0004425">
    <property type="term" value="F:indole-3-glycerol-phosphate synthase activity"/>
    <property type="evidence" value="ECO:0007669"/>
    <property type="project" value="UniProtKB-UniRule"/>
</dbReference>
<dbReference type="EMBL" id="JAFGIX010000070">
    <property type="protein sequence ID" value="MBN1574242.1"/>
    <property type="molecule type" value="Genomic_DNA"/>
</dbReference>
<dbReference type="PANTHER" id="PTHR22854:SF2">
    <property type="entry name" value="INDOLE-3-GLYCEROL-PHOSPHATE SYNTHASE"/>
    <property type="match status" value="1"/>
</dbReference>
<reference evidence="10" key="1">
    <citation type="journal article" date="2021" name="Environ. Microbiol.">
        <title>Genomic characterization of three novel Desulfobacterota classes expand the metabolic and phylogenetic diversity of the phylum.</title>
        <authorList>
            <person name="Murphy C.L."/>
            <person name="Biggerstaff J."/>
            <person name="Eichhorn A."/>
            <person name="Ewing E."/>
            <person name="Shahan R."/>
            <person name="Soriano D."/>
            <person name="Stewart S."/>
            <person name="VanMol K."/>
            <person name="Walker R."/>
            <person name="Walters P."/>
            <person name="Elshahed M.S."/>
            <person name="Youssef N.H."/>
        </authorList>
    </citation>
    <scope>NUCLEOTIDE SEQUENCE</scope>
    <source>
        <strain evidence="10">Zod_Metabat.24</strain>
    </source>
</reference>
<dbReference type="InterPro" id="IPR013785">
    <property type="entry name" value="Aldolase_TIM"/>
</dbReference>
<dbReference type="NCBIfam" id="NF001377">
    <property type="entry name" value="PRK00278.2-4"/>
    <property type="match status" value="1"/>
</dbReference>
<comment type="pathway">
    <text evidence="2 8">Amino-acid biosynthesis; L-tryptophan biosynthesis; L-tryptophan from chorismate: step 4/5.</text>
</comment>
<reference evidence="10" key="2">
    <citation type="submission" date="2021-01" db="EMBL/GenBank/DDBJ databases">
        <authorList>
            <person name="Hahn C.R."/>
            <person name="Youssef N.H."/>
            <person name="Elshahed M."/>
        </authorList>
    </citation>
    <scope>NUCLEOTIDE SEQUENCE</scope>
    <source>
        <strain evidence="10">Zod_Metabat.24</strain>
    </source>
</reference>
<evidence type="ECO:0000256" key="3">
    <source>
        <dbReference type="ARBA" id="ARBA00022605"/>
    </source>
</evidence>
<proteinExistence type="inferred from homology"/>
<feature type="domain" description="Indole-3-glycerol phosphate synthase" evidence="9">
    <location>
        <begin position="13"/>
        <end position="265"/>
    </location>
</feature>
<dbReference type="HAMAP" id="MF_00134_B">
    <property type="entry name" value="IGPS_B"/>
    <property type="match status" value="1"/>
</dbReference>
<protein>
    <recommendedName>
        <fullName evidence="8">Indole-3-glycerol phosphate synthase</fullName>
        <shortName evidence="8">IGPS</shortName>
        <ecNumber evidence="8">4.1.1.48</ecNumber>
    </recommendedName>
</protein>
<dbReference type="FunFam" id="3.20.20.70:FF:000024">
    <property type="entry name" value="Indole-3-glycerol phosphate synthase"/>
    <property type="match status" value="1"/>
</dbReference>
<evidence type="ECO:0000313" key="11">
    <source>
        <dbReference type="Proteomes" id="UP000809273"/>
    </source>
</evidence>
<dbReference type="Pfam" id="PF00218">
    <property type="entry name" value="IGPS"/>
    <property type="match status" value="1"/>
</dbReference>
<evidence type="ECO:0000256" key="2">
    <source>
        <dbReference type="ARBA" id="ARBA00004696"/>
    </source>
</evidence>
<keyword evidence="4 8" id="KW-0210">Decarboxylase</keyword>
<dbReference type="Proteomes" id="UP000809273">
    <property type="component" value="Unassembled WGS sequence"/>
</dbReference>
<dbReference type="EC" id="4.1.1.48" evidence="8"/>
<organism evidence="10 11">
    <name type="scientific">Candidatus Zymogenus saltonus</name>
    <dbReference type="NCBI Taxonomy" id="2844893"/>
    <lineage>
        <taxon>Bacteria</taxon>
        <taxon>Deltaproteobacteria</taxon>
        <taxon>Candidatus Zymogenia</taxon>
        <taxon>Candidatus Zymogeniales</taxon>
        <taxon>Candidatus Zymogenaceae</taxon>
        <taxon>Candidatus Zymogenus</taxon>
    </lineage>
</organism>
<sequence>MDKTKQTGDRNILERIVSGRREYVETLKGDVKLKEFKGRISDMEKPRGFIRALNSGREINIIAEVKGGSPSAGIIRNDLDPGGLAAVFEENGAAAVSVLTEPEFFGGSDRFIIDAKERTKIPVLRKDFIIDPFQVYETRALGADALLLIVAALDPALLRELKETANELGLDCLVEVHDADEVETALTEGAELIGINNRDLKTFTTDLNTSINLSKMIPEEKTVVSASGINGFDDIFFLMRSGIRSFLVGESLMRAKNVGGKMRELLGLG</sequence>
<dbReference type="InterPro" id="IPR013798">
    <property type="entry name" value="Indole-3-glycerol_P_synth_dom"/>
</dbReference>
<evidence type="ECO:0000259" key="9">
    <source>
        <dbReference type="Pfam" id="PF00218"/>
    </source>
</evidence>
<keyword evidence="7 8" id="KW-0456">Lyase</keyword>
<name>A0A9D8KHL0_9DELT</name>
<dbReference type="Gene3D" id="3.20.20.70">
    <property type="entry name" value="Aldolase class I"/>
    <property type="match status" value="1"/>
</dbReference>
<dbReference type="InterPro" id="IPR045186">
    <property type="entry name" value="Indole-3-glycerol_P_synth"/>
</dbReference>
<dbReference type="SUPFAM" id="SSF51366">
    <property type="entry name" value="Ribulose-phoshate binding barrel"/>
    <property type="match status" value="1"/>
</dbReference>
<evidence type="ECO:0000256" key="1">
    <source>
        <dbReference type="ARBA" id="ARBA00001633"/>
    </source>
</evidence>
<dbReference type="CDD" id="cd00331">
    <property type="entry name" value="IGPS"/>
    <property type="match status" value="1"/>
</dbReference>
<gene>
    <name evidence="8 10" type="primary">trpC</name>
    <name evidence="10" type="ORF">JW984_13675</name>
</gene>
<dbReference type="PANTHER" id="PTHR22854">
    <property type="entry name" value="TRYPTOPHAN BIOSYNTHESIS PROTEIN"/>
    <property type="match status" value="1"/>
</dbReference>
<evidence type="ECO:0000256" key="4">
    <source>
        <dbReference type="ARBA" id="ARBA00022793"/>
    </source>
</evidence>
<evidence type="ECO:0000256" key="5">
    <source>
        <dbReference type="ARBA" id="ARBA00022822"/>
    </source>
</evidence>
<comment type="similarity">
    <text evidence="8">Belongs to the TrpC family.</text>
</comment>
<keyword evidence="3 8" id="KW-0028">Amino-acid biosynthesis</keyword>
<keyword evidence="6 8" id="KW-0057">Aromatic amino acid biosynthesis</keyword>
<comment type="catalytic activity">
    <reaction evidence="1 8">
        <text>1-(2-carboxyphenylamino)-1-deoxy-D-ribulose 5-phosphate + H(+) = (1S,2R)-1-C-(indol-3-yl)glycerol 3-phosphate + CO2 + H2O</text>
        <dbReference type="Rhea" id="RHEA:23476"/>
        <dbReference type="ChEBI" id="CHEBI:15377"/>
        <dbReference type="ChEBI" id="CHEBI:15378"/>
        <dbReference type="ChEBI" id="CHEBI:16526"/>
        <dbReference type="ChEBI" id="CHEBI:58613"/>
        <dbReference type="ChEBI" id="CHEBI:58866"/>
        <dbReference type="EC" id="4.1.1.48"/>
    </reaction>
</comment>
<evidence type="ECO:0000313" key="10">
    <source>
        <dbReference type="EMBL" id="MBN1574242.1"/>
    </source>
</evidence>
<dbReference type="GO" id="GO:0004640">
    <property type="term" value="F:phosphoribosylanthranilate isomerase activity"/>
    <property type="evidence" value="ECO:0007669"/>
    <property type="project" value="TreeGrafter"/>
</dbReference>
<evidence type="ECO:0000256" key="7">
    <source>
        <dbReference type="ARBA" id="ARBA00023239"/>
    </source>
</evidence>
<evidence type="ECO:0000256" key="6">
    <source>
        <dbReference type="ARBA" id="ARBA00023141"/>
    </source>
</evidence>
<accession>A0A9D8KHL0</accession>
<dbReference type="GO" id="GO:0000162">
    <property type="term" value="P:L-tryptophan biosynthetic process"/>
    <property type="evidence" value="ECO:0007669"/>
    <property type="project" value="UniProtKB-UniRule"/>
</dbReference>
<keyword evidence="5 8" id="KW-0822">Tryptophan biosynthesis</keyword>
<comment type="caution">
    <text evidence="10">The sequence shown here is derived from an EMBL/GenBank/DDBJ whole genome shotgun (WGS) entry which is preliminary data.</text>
</comment>
<dbReference type="AlphaFoldDB" id="A0A9D8KHL0"/>